<dbReference type="Gene3D" id="1.20.58.320">
    <property type="entry name" value="TPR-like"/>
    <property type="match status" value="1"/>
</dbReference>
<reference evidence="2 4" key="1">
    <citation type="submission" date="2020-05" db="EMBL/GenBank/DDBJ databases">
        <title>Comparative genomic analysis of denitrifying bacteria from Halomonas genus.</title>
        <authorList>
            <person name="Wang L."/>
            <person name="Shao Z."/>
        </authorList>
    </citation>
    <scope>NUCLEOTIDE SEQUENCE [LARGE SCALE GENOMIC DNA]</scope>
    <source>
        <strain evidence="2 4">DSM 17331</strain>
    </source>
</reference>
<evidence type="ECO:0000313" key="4">
    <source>
        <dbReference type="Proteomes" id="UP000814353"/>
    </source>
</evidence>
<evidence type="ECO:0000313" key="3">
    <source>
        <dbReference type="Proteomes" id="UP000518091"/>
    </source>
</evidence>
<dbReference type="InterPro" id="IPR010323">
    <property type="entry name" value="DUF924"/>
</dbReference>
<evidence type="ECO:0000313" key="2">
    <source>
        <dbReference type="EMBL" id="MCG6663069.1"/>
    </source>
</evidence>
<dbReference type="SUPFAM" id="SSF48452">
    <property type="entry name" value="TPR-like"/>
    <property type="match status" value="1"/>
</dbReference>
<accession>A0A7W0AF11</accession>
<dbReference type="InterPro" id="IPR011990">
    <property type="entry name" value="TPR-like_helical_dom_sf"/>
</dbReference>
<proteinExistence type="predicted"/>
<comment type="caution">
    <text evidence="1">The sequence shown here is derived from an EMBL/GenBank/DDBJ whole genome shotgun (WGS) entry which is preliminary data.</text>
</comment>
<protein>
    <submittedName>
        <fullName evidence="1">DUF924 domain-containing protein</fullName>
    </submittedName>
</protein>
<dbReference type="Proteomes" id="UP000814353">
    <property type="component" value="Unassembled WGS sequence"/>
</dbReference>
<sequence>MDERLPSGEAVIAFWFDEIEPAQWFRKDTEFDSMVRQRFGPLHQAAAAGELWEWRETPRGRLAEILVLDQFSRNLYRDDPRAFAQDAMALVLAQEAVEQGHDRALAVSWRSFLYMPYMHSESLKIHDQALRLFDQPGLEENLRFEHRHRDILLRFGRYPHRNAILGRESSAEELAFLQQPGSSF</sequence>
<dbReference type="Pfam" id="PF06041">
    <property type="entry name" value="DUF924"/>
    <property type="match status" value="1"/>
</dbReference>
<dbReference type="AlphaFoldDB" id="A0A7W0AF11"/>
<evidence type="ECO:0000313" key="1">
    <source>
        <dbReference type="EMBL" id="MBA2780144.1"/>
    </source>
</evidence>
<dbReference type="Proteomes" id="UP000518091">
    <property type="component" value="Unassembled WGS sequence"/>
</dbReference>
<dbReference type="Gene3D" id="1.25.40.10">
    <property type="entry name" value="Tetratricopeptide repeat domain"/>
    <property type="match status" value="1"/>
</dbReference>
<dbReference type="EMBL" id="JABFUB010000016">
    <property type="protein sequence ID" value="MCG6663069.1"/>
    <property type="molecule type" value="Genomic_DNA"/>
</dbReference>
<dbReference type="EMBL" id="JACEFT010000020">
    <property type="protein sequence ID" value="MBA2780144.1"/>
    <property type="molecule type" value="Genomic_DNA"/>
</dbReference>
<keyword evidence="4" id="KW-1185">Reference proteome</keyword>
<organism evidence="1 3">
    <name type="scientific">Billgrantia kenyensis</name>
    <dbReference type="NCBI Taxonomy" id="321266"/>
    <lineage>
        <taxon>Bacteria</taxon>
        <taxon>Pseudomonadati</taxon>
        <taxon>Pseudomonadota</taxon>
        <taxon>Gammaproteobacteria</taxon>
        <taxon>Oceanospirillales</taxon>
        <taxon>Halomonadaceae</taxon>
        <taxon>Billgrantia</taxon>
    </lineage>
</organism>
<name>A0A7W0AF11_9GAMM</name>
<dbReference type="RefSeq" id="WP_181515616.1">
    <property type="nucleotide sequence ID" value="NZ_JABFUB010000016.1"/>
</dbReference>
<reference evidence="1 3" key="2">
    <citation type="submission" date="2020-07" db="EMBL/GenBank/DDBJ databases">
        <title>Identification of Halomonas strains.</title>
        <authorList>
            <person name="Xiao Z."/>
            <person name="Shen J."/>
        </authorList>
    </citation>
    <scope>NUCLEOTIDE SEQUENCE [LARGE SCALE GENOMIC DNA]</scope>
    <source>
        <strain evidence="1 3">DSM 17331</strain>
    </source>
</reference>
<gene>
    <name evidence="1" type="ORF">H1D44_14720</name>
    <name evidence="2" type="ORF">HOP48_16155</name>
</gene>